<dbReference type="GO" id="GO:0004659">
    <property type="term" value="F:prenyltransferase activity"/>
    <property type="evidence" value="ECO:0007669"/>
    <property type="project" value="InterPro"/>
</dbReference>
<dbReference type="NCBIfam" id="TIGR02749">
    <property type="entry name" value="prenyl_cyano"/>
    <property type="match status" value="1"/>
</dbReference>
<dbReference type="PANTHER" id="PTHR12001">
    <property type="entry name" value="GERANYLGERANYL PYROPHOSPHATE SYNTHASE"/>
    <property type="match status" value="1"/>
</dbReference>
<dbReference type="CDD" id="cd00685">
    <property type="entry name" value="Trans_IPPS_HT"/>
    <property type="match status" value="1"/>
</dbReference>
<organism evidence="8 9">
    <name type="scientific">Crotalaria pallida</name>
    <name type="common">Smooth rattlebox</name>
    <name type="synonym">Crotalaria striata</name>
    <dbReference type="NCBI Taxonomy" id="3830"/>
    <lineage>
        <taxon>Eukaryota</taxon>
        <taxon>Viridiplantae</taxon>
        <taxon>Streptophyta</taxon>
        <taxon>Embryophyta</taxon>
        <taxon>Tracheophyta</taxon>
        <taxon>Spermatophyta</taxon>
        <taxon>Magnoliopsida</taxon>
        <taxon>eudicotyledons</taxon>
        <taxon>Gunneridae</taxon>
        <taxon>Pentapetalae</taxon>
        <taxon>rosids</taxon>
        <taxon>fabids</taxon>
        <taxon>Fabales</taxon>
        <taxon>Fabaceae</taxon>
        <taxon>Papilionoideae</taxon>
        <taxon>50 kb inversion clade</taxon>
        <taxon>genistoids sensu lato</taxon>
        <taxon>core genistoids</taxon>
        <taxon>Crotalarieae</taxon>
        <taxon>Crotalaria</taxon>
    </lineage>
</organism>
<keyword evidence="3 7" id="KW-0808">Transferase</keyword>
<reference evidence="8 9" key="1">
    <citation type="submission" date="2024-01" db="EMBL/GenBank/DDBJ databases">
        <title>The genomes of 5 underutilized Papilionoideae crops provide insights into root nodulation and disease resistanc.</title>
        <authorList>
            <person name="Yuan L."/>
        </authorList>
    </citation>
    <scope>NUCLEOTIDE SEQUENCE [LARGE SCALE GENOMIC DNA]</scope>
    <source>
        <strain evidence="8">ZHUSHIDOU_FW_LH</strain>
        <tissue evidence="8">Leaf</tissue>
    </source>
</reference>
<dbReference type="GO" id="GO:0046872">
    <property type="term" value="F:metal ion binding"/>
    <property type="evidence" value="ECO:0007669"/>
    <property type="project" value="UniProtKB-KW"/>
</dbReference>
<dbReference type="AlphaFoldDB" id="A0AAN9HQ51"/>
<comment type="caution">
    <text evidence="8">The sequence shown here is derived from an EMBL/GenBank/DDBJ whole genome shotgun (WGS) entry which is preliminary data.</text>
</comment>
<dbReference type="SFLD" id="SFLDS00005">
    <property type="entry name" value="Isoprenoid_Synthase_Type_I"/>
    <property type="match status" value="1"/>
</dbReference>
<comment type="cofactor">
    <cofactor evidence="1">
        <name>Mg(2+)</name>
        <dbReference type="ChEBI" id="CHEBI:18420"/>
    </cofactor>
</comment>
<dbReference type="Proteomes" id="UP001372338">
    <property type="component" value="Unassembled WGS sequence"/>
</dbReference>
<evidence type="ECO:0000256" key="3">
    <source>
        <dbReference type="ARBA" id="ARBA00022679"/>
    </source>
</evidence>
<dbReference type="Gene3D" id="1.10.600.10">
    <property type="entry name" value="Farnesyl Diphosphate Synthase"/>
    <property type="match status" value="1"/>
</dbReference>
<dbReference type="SUPFAM" id="SSF48576">
    <property type="entry name" value="Terpenoid synthases"/>
    <property type="match status" value="1"/>
</dbReference>
<evidence type="ECO:0000256" key="6">
    <source>
        <dbReference type="ARBA" id="ARBA00023229"/>
    </source>
</evidence>
<dbReference type="PROSITE" id="PS00723">
    <property type="entry name" value="POLYPRENYL_SYNTHASE_1"/>
    <property type="match status" value="1"/>
</dbReference>
<evidence type="ECO:0008006" key="10">
    <source>
        <dbReference type="Google" id="ProtNLM"/>
    </source>
</evidence>
<evidence type="ECO:0000313" key="9">
    <source>
        <dbReference type="Proteomes" id="UP001372338"/>
    </source>
</evidence>
<sequence>MMSVTSKSIDFFGKNMVCCGCYTVRNYAKVNSKGLWGRGHGGGSKSLCCKRRSTQCRVSSMKIVQPTLNDGTQAIQGLPGLDLKNYSGSPISPAQLFDVVADDLQTLNENLQSIVGSENPVLMSAAEQIFSAGGKRMRPALVFLVSRATTELLGLNELTVKHQRLAEIIEMIHTASLIHDDVLDESDLRRGKETVHQLFGTRVAVLAGDFMFAQSSWYLANLENIEVIKLISQVIKDFASGEIKQASSLFDCDVRLDEYLIKSFYKTASLIAASTKGAAIFSGADSSISEKMYEYGKNLGLSFQVVDDILDFTQSAEQLGKPAATDLSKGNLTAPVIFALEKEPKLRDIIESEFSETGSLDEAIELVKNCGGIERARELAKEKADLAIQNLQCLPQSVFRLALEAMVAYNLQRIA</sequence>
<evidence type="ECO:0000256" key="7">
    <source>
        <dbReference type="RuleBase" id="RU004466"/>
    </source>
</evidence>
<name>A0AAN9HQ51_CROPI</name>
<evidence type="ECO:0000256" key="2">
    <source>
        <dbReference type="ARBA" id="ARBA00006706"/>
    </source>
</evidence>
<dbReference type="EMBL" id="JAYWIO010000008">
    <property type="protein sequence ID" value="KAK7244052.1"/>
    <property type="molecule type" value="Genomic_DNA"/>
</dbReference>
<comment type="similarity">
    <text evidence="2 7">Belongs to the FPP/GGPP synthase family.</text>
</comment>
<gene>
    <name evidence="8" type="ORF">RIF29_38870</name>
</gene>
<dbReference type="Pfam" id="PF00348">
    <property type="entry name" value="polyprenyl_synt"/>
    <property type="match status" value="1"/>
</dbReference>
<evidence type="ECO:0000256" key="4">
    <source>
        <dbReference type="ARBA" id="ARBA00022723"/>
    </source>
</evidence>
<accession>A0AAN9HQ51</accession>
<dbReference type="PROSITE" id="PS00444">
    <property type="entry name" value="POLYPRENYL_SYNTHASE_2"/>
    <property type="match status" value="1"/>
</dbReference>
<protein>
    <recommendedName>
        <fullName evidence="10">Solanesyl diphosphate synthase</fullName>
    </recommendedName>
</protein>
<keyword evidence="6" id="KW-0414">Isoprene biosynthesis</keyword>
<evidence type="ECO:0000256" key="1">
    <source>
        <dbReference type="ARBA" id="ARBA00001946"/>
    </source>
</evidence>
<dbReference type="InterPro" id="IPR008949">
    <property type="entry name" value="Isoprenoid_synthase_dom_sf"/>
</dbReference>
<evidence type="ECO:0000313" key="8">
    <source>
        <dbReference type="EMBL" id="KAK7244052.1"/>
    </source>
</evidence>
<keyword evidence="4" id="KW-0479">Metal-binding</keyword>
<dbReference type="GO" id="GO:0009507">
    <property type="term" value="C:chloroplast"/>
    <property type="evidence" value="ECO:0007669"/>
    <property type="project" value="TreeGrafter"/>
</dbReference>
<evidence type="ECO:0000256" key="5">
    <source>
        <dbReference type="ARBA" id="ARBA00022842"/>
    </source>
</evidence>
<dbReference type="GO" id="GO:0008299">
    <property type="term" value="P:isoprenoid biosynthetic process"/>
    <property type="evidence" value="ECO:0007669"/>
    <property type="project" value="UniProtKB-KW"/>
</dbReference>
<dbReference type="InterPro" id="IPR033749">
    <property type="entry name" value="Polyprenyl_synt_CS"/>
</dbReference>
<dbReference type="PANTHER" id="PTHR12001:SF69">
    <property type="entry name" value="ALL TRANS-POLYPRENYL-DIPHOSPHATE SYNTHASE PDSS1"/>
    <property type="match status" value="1"/>
</dbReference>
<dbReference type="InterPro" id="IPR000092">
    <property type="entry name" value="Polyprenyl_synt"/>
</dbReference>
<keyword evidence="9" id="KW-1185">Reference proteome</keyword>
<dbReference type="GO" id="GO:0010236">
    <property type="term" value="P:plastoquinone biosynthetic process"/>
    <property type="evidence" value="ECO:0007669"/>
    <property type="project" value="TreeGrafter"/>
</dbReference>
<proteinExistence type="inferred from homology"/>
<keyword evidence="5" id="KW-0460">Magnesium</keyword>